<evidence type="ECO:0000256" key="8">
    <source>
        <dbReference type="ARBA" id="ARBA00022840"/>
    </source>
</evidence>
<dbReference type="SMART" id="SM00184">
    <property type="entry name" value="RING"/>
    <property type="match status" value="1"/>
</dbReference>
<dbReference type="PROSITE" id="PS00518">
    <property type="entry name" value="ZF_RING_1"/>
    <property type="match status" value="1"/>
</dbReference>
<evidence type="ECO:0000256" key="4">
    <source>
        <dbReference type="ARBA" id="ARBA00022771"/>
    </source>
</evidence>
<dbReference type="PROSITE" id="PS51192">
    <property type="entry name" value="HELICASE_ATP_BIND_1"/>
    <property type="match status" value="1"/>
</dbReference>
<dbReference type="Pfam" id="PF13445">
    <property type="entry name" value="zf-RING_UBOX"/>
    <property type="match status" value="1"/>
</dbReference>
<reference evidence="14 15" key="1">
    <citation type="journal article" date="2018" name="Evol. Lett.">
        <title>Horizontal gene cluster transfer increased hallucinogenic mushroom diversity.</title>
        <authorList>
            <person name="Reynolds H.T."/>
            <person name="Vijayakumar V."/>
            <person name="Gluck-Thaler E."/>
            <person name="Korotkin H.B."/>
            <person name="Matheny P.B."/>
            <person name="Slot J.C."/>
        </authorList>
    </citation>
    <scope>NUCLEOTIDE SEQUENCE [LARGE SCALE GENOMIC DNA]</scope>
    <source>
        <strain evidence="14 15">SRW20</strain>
    </source>
</reference>
<organism evidence="14 15">
    <name type="scientific">Gymnopilus dilepis</name>
    <dbReference type="NCBI Taxonomy" id="231916"/>
    <lineage>
        <taxon>Eukaryota</taxon>
        <taxon>Fungi</taxon>
        <taxon>Dikarya</taxon>
        <taxon>Basidiomycota</taxon>
        <taxon>Agaricomycotina</taxon>
        <taxon>Agaricomycetes</taxon>
        <taxon>Agaricomycetidae</taxon>
        <taxon>Agaricales</taxon>
        <taxon>Agaricineae</taxon>
        <taxon>Hymenogastraceae</taxon>
        <taxon>Gymnopilus</taxon>
    </lineage>
</organism>
<comment type="similarity">
    <text evidence="1">Belongs to the SNF2/RAD54 helicase family.</text>
</comment>
<feature type="region of interest" description="Disordered" evidence="10">
    <location>
        <begin position="1029"/>
        <end position="1136"/>
    </location>
</feature>
<dbReference type="InterPro" id="IPR013083">
    <property type="entry name" value="Znf_RING/FYVE/PHD"/>
</dbReference>
<gene>
    <name evidence="14" type="ORF">CVT26_010649</name>
</gene>
<evidence type="ECO:0000256" key="2">
    <source>
        <dbReference type="ARBA" id="ARBA00022723"/>
    </source>
</evidence>
<feature type="domain" description="Helicase ATP-binding" evidence="12">
    <location>
        <begin position="579"/>
        <end position="784"/>
    </location>
</feature>
<dbReference type="InterPro" id="IPR049730">
    <property type="entry name" value="SNF2/RAD54-like_C"/>
</dbReference>
<dbReference type="InterPro" id="IPR001650">
    <property type="entry name" value="Helicase_C-like"/>
</dbReference>
<dbReference type="Pfam" id="PF00176">
    <property type="entry name" value="SNF2-rel_dom"/>
    <property type="match status" value="1"/>
</dbReference>
<feature type="compositionally biased region" description="Polar residues" evidence="10">
    <location>
        <begin position="118"/>
        <end position="128"/>
    </location>
</feature>
<dbReference type="SUPFAM" id="SSF57850">
    <property type="entry name" value="RING/U-box"/>
    <property type="match status" value="1"/>
</dbReference>
<dbReference type="SMART" id="SM00490">
    <property type="entry name" value="HELICc"/>
    <property type="match status" value="1"/>
</dbReference>
<evidence type="ECO:0000256" key="5">
    <source>
        <dbReference type="ARBA" id="ARBA00022801"/>
    </source>
</evidence>
<evidence type="ECO:0000256" key="9">
    <source>
        <dbReference type="PROSITE-ProRule" id="PRU00175"/>
    </source>
</evidence>
<feature type="compositionally biased region" description="Basic residues" evidence="10">
    <location>
        <begin position="1127"/>
        <end position="1136"/>
    </location>
</feature>
<dbReference type="OrthoDB" id="423559at2759"/>
<evidence type="ECO:0000256" key="6">
    <source>
        <dbReference type="ARBA" id="ARBA00022806"/>
    </source>
</evidence>
<keyword evidence="5" id="KW-0378">Hydrolase</keyword>
<keyword evidence="6" id="KW-0347">Helicase</keyword>
<dbReference type="InterPro" id="IPR050628">
    <property type="entry name" value="SNF2_RAD54_helicase_TF"/>
</dbReference>
<dbReference type="Pfam" id="PF00271">
    <property type="entry name" value="Helicase_C"/>
    <property type="match status" value="1"/>
</dbReference>
<dbReference type="GO" id="GO:0000724">
    <property type="term" value="P:double-strand break repair via homologous recombination"/>
    <property type="evidence" value="ECO:0007669"/>
    <property type="project" value="TreeGrafter"/>
</dbReference>
<dbReference type="GO" id="GO:0016787">
    <property type="term" value="F:hydrolase activity"/>
    <property type="evidence" value="ECO:0007669"/>
    <property type="project" value="UniProtKB-KW"/>
</dbReference>
<dbReference type="InterPro" id="IPR000330">
    <property type="entry name" value="SNF2_N"/>
</dbReference>
<dbReference type="SMART" id="SM00487">
    <property type="entry name" value="DEXDc"/>
    <property type="match status" value="1"/>
</dbReference>
<dbReference type="GO" id="GO:0005737">
    <property type="term" value="C:cytoplasm"/>
    <property type="evidence" value="ECO:0007669"/>
    <property type="project" value="TreeGrafter"/>
</dbReference>
<dbReference type="FunCoup" id="A0A409VI90">
    <property type="interactions" value="315"/>
</dbReference>
<evidence type="ECO:0000256" key="7">
    <source>
        <dbReference type="ARBA" id="ARBA00022833"/>
    </source>
</evidence>
<dbReference type="PANTHER" id="PTHR45626">
    <property type="entry name" value="TRANSCRIPTION TERMINATION FACTOR 2-RELATED"/>
    <property type="match status" value="1"/>
</dbReference>
<dbReference type="STRING" id="231916.A0A409VI90"/>
<keyword evidence="3" id="KW-0547">Nucleotide-binding</keyword>
<dbReference type="InterPro" id="IPR017907">
    <property type="entry name" value="Znf_RING_CS"/>
</dbReference>
<dbReference type="Proteomes" id="UP000284706">
    <property type="component" value="Unassembled WGS sequence"/>
</dbReference>
<feature type="compositionally biased region" description="Low complexity" evidence="10">
    <location>
        <begin position="446"/>
        <end position="458"/>
    </location>
</feature>
<feature type="domain" description="RING-type" evidence="11">
    <location>
        <begin position="967"/>
        <end position="1016"/>
    </location>
</feature>
<feature type="region of interest" description="Disordered" evidence="10">
    <location>
        <begin position="107"/>
        <end position="228"/>
    </location>
</feature>
<evidence type="ECO:0000256" key="3">
    <source>
        <dbReference type="ARBA" id="ARBA00022741"/>
    </source>
</evidence>
<dbReference type="GO" id="GO:0005634">
    <property type="term" value="C:nucleus"/>
    <property type="evidence" value="ECO:0007669"/>
    <property type="project" value="TreeGrafter"/>
</dbReference>
<dbReference type="InterPro" id="IPR038718">
    <property type="entry name" value="SNF2-like_sf"/>
</dbReference>
<dbReference type="Gene3D" id="3.40.50.300">
    <property type="entry name" value="P-loop containing nucleotide triphosphate hydrolases"/>
    <property type="match status" value="2"/>
</dbReference>
<comment type="caution">
    <text evidence="14">The sequence shown here is derived from an EMBL/GenBank/DDBJ whole genome shotgun (WGS) entry which is preliminary data.</text>
</comment>
<keyword evidence="2" id="KW-0479">Metal-binding</keyword>
<dbReference type="PANTHER" id="PTHR45626:SF16">
    <property type="entry name" value="ATP-DEPENDENT HELICASE ULS1"/>
    <property type="match status" value="1"/>
</dbReference>
<dbReference type="InterPro" id="IPR027417">
    <property type="entry name" value="P-loop_NTPase"/>
</dbReference>
<dbReference type="InterPro" id="IPR027370">
    <property type="entry name" value="Znf-RING_euk"/>
</dbReference>
<accession>A0A409VI90</accession>
<feature type="compositionally biased region" description="Acidic residues" evidence="10">
    <location>
        <begin position="1097"/>
        <end position="1108"/>
    </location>
</feature>
<dbReference type="GO" id="GO:0004386">
    <property type="term" value="F:helicase activity"/>
    <property type="evidence" value="ECO:0007669"/>
    <property type="project" value="UniProtKB-KW"/>
</dbReference>
<dbReference type="EMBL" id="NHYE01005641">
    <property type="protein sequence ID" value="PPQ65989.1"/>
    <property type="molecule type" value="Genomic_DNA"/>
</dbReference>
<proteinExistence type="inferred from homology"/>
<evidence type="ECO:0000259" key="11">
    <source>
        <dbReference type="PROSITE" id="PS50089"/>
    </source>
</evidence>
<evidence type="ECO:0000256" key="10">
    <source>
        <dbReference type="SAM" id="MobiDB-lite"/>
    </source>
</evidence>
<feature type="compositionally biased region" description="Low complexity" evidence="10">
    <location>
        <begin position="135"/>
        <end position="146"/>
    </location>
</feature>
<keyword evidence="7" id="KW-0862">Zinc</keyword>
<protein>
    <submittedName>
        <fullName evidence="14">Uncharacterized protein</fullName>
    </submittedName>
</protein>
<dbReference type="GO" id="GO:0008270">
    <property type="term" value="F:zinc ion binding"/>
    <property type="evidence" value="ECO:0007669"/>
    <property type="project" value="UniProtKB-KW"/>
</dbReference>
<feature type="domain" description="Helicase C-terminal" evidence="13">
    <location>
        <begin position="1188"/>
        <end position="1342"/>
    </location>
</feature>
<dbReference type="PROSITE" id="PS50089">
    <property type="entry name" value="ZF_RING_2"/>
    <property type="match status" value="1"/>
</dbReference>
<dbReference type="SUPFAM" id="SSF52540">
    <property type="entry name" value="P-loop containing nucleoside triphosphate hydrolases"/>
    <property type="match status" value="2"/>
</dbReference>
<evidence type="ECO:0000313" key="15">
    <source>
        <dbReference type="Proteomes" id="UP000284706"/>
    </source>
</evidence>
<keyword evidence="4 9" id="KW-0863">Zinc-finger</keyword>
<dbReference type="Gene3D" id="3.30.40.10">
    <property type="entry name" value="Zinc/RING finger domain, C3HC4 (zinc finger)"/>
    <property type="match status" value="1"/>
</dbReference>
<keyword evidence="15" id="KW-1185">Reference proteome</keyword>
<evidence type="ECO:0000259" key="13">
    <source>
        <dbReference type="PROSITE" id="PS51194"/>
    </source>
</evidence>
<feature type="compositionally biased region" description="Basic and acidic residues" evidence="10">
    <location>
        <begin position="165"/>
        <end position="177"/>
    </location>
</feature>
<evidence type="ECO:0000256" key="1">
    <source>
        <dbReference type="ARBA" id="ARBA00007025"/>
    </source>
</evidence>
<name>A0A409VI90_9AGAR</name>
<evidence type="ECO:0000313" key="14">
    <source>
        <dbReference type="EMBL" id="PPQ65989.1"/>
    </source>
</evidence>
<dbReference type="GO" id="GO:0005524">
    <property type="term" value="F:ATP binding"/>
    <property type="evidence" value="ECO:0007669"/>
    <property type="project" value="UniProtKB-KW"/>
</dbReference>
<feature type="compositionally biased region" description="Basic residues" evidence="10">
    <location>
        <begin position="1069"/>
        <end position="1080"/>
    </location>
</feature>
<dbReference type="Gene3D" id="3.40.50.10810">
    <property type="entry name" value="Tandem AAA-ATPase domain"/>
    <property type="match status" value="1"/>
</dbReference>
<evidence type="ECO:0000259" key="12">
    <source>
        <dbReference type="PROSITE" id="PS51192"/>
    </source>
</evidence>
<keyword evidence="8" id="KW-0067">ATP-binding</keyword>
<dbReference type="InParanoid" id="A0A409VI90"/>
<feature type="region of interest" description="Disordered" evidence="10">
    <location>
        <begin position="427"/>
        <end position="475"/>
    </location>
</feature>
<dbReference type="InterPro" id="IPR014001">
    <property type="entry name" value="Helicase_ATP-bd"/>
</dbReference>
<dbReference type="GO" id="GO:0008094">
    <property type="term" value="F:ATP-dependent activity, acting on DNA"/>
    <property type="evidence" value="ECO:0007669"/>
    <property type="project" value="TreeGrafter"/>
</dbReference>
<dbReference type="PROSITE" id="PS51194">
    <property type="entry name" value="HELICASE_CTER"/>
    <property type="match status" value="1"/>
</dbReference>
<dbReference type="InterPro" id="IPR001841">
    <property type="entry name" value="Znf_RING"/>
</dbReference>
<sequence length="1361" mass="152045">MADISPSALAALAKTHLSLPPDTPDIRVPRFYLDELRRHLTLLPNERDFRVTLTPGAGYGSAICLKDGCGMEIELTRGTRLSDGGKRVGFGSLSSLRNHFTSAYHKGQVVKHEEGDAMSSTNTPSSSEAMKAGPSSRKSLPSSFSSTTARPSTPVAPSHSAVSLKTERNLVRVKPEPTENLLPQKRLSDVAFDPTNTEEAAKDSSSAASSSKKVKREPSAKTPFATVTNAPVAGSSQVGAMEWGNLPSDYSAGTYYDTEDPMLRLDDVRLAIAGQQSVLDSIRLRPGGPTQYDYHRINECQQELARLLPLEQHYSALVASLSAAGVYNQAPIAKAEPVIDQYPLMRARGRQSLDRMSAQIPPAPSFPEPMDVDEKPFPFPQAFASTSQAPYIPVYPAIPQAPVPYALPPPPQAPPAFKYEPEEHKPFVQNGFPAASGSRAPPPPSSSSGSSPARFPGRYDSEPYESDASSRPGMADFQTKVENIVDRVGINVRAMNDDAFDDNGDFHGRGRDLFVGPQAKPDDLEHFIKEASNAETFDKGGSVEKGLAELGLSDLDDKLPGMEVSLMKHQVLGVSWMLKKEQSNLMGGCLADEMGLGKTVQMIACMVMNRSKDKARKTTLILAPTALLDQWKAEIESKTNCDLKVLIYHGSSKTKRKSELLKYDIVLTTYHTMSLEWPDYENEMKKKAKARKSGDDFIVPDSDEEDMKDASYRATKRKQQAGLLFQVEFFRVIADEAQNIRNRRTRMSRSISDLQATYRWCLTGTPIVNTLADVYGLLRFLRIRPWYDWAAFHKEIGLLEKKRPNVAVARLQSIMNTFLLRRKKDSMLDGEILVNLPPKKVELIKLEFSEEEREIYNMVEARSQAKFNRYLREGTVLKNYHQVLVLLLRLRQVCSHPCLIQEGNGKAFVRPDEAKVKAEVATELTRARRLVSAEFVIDMKRKFLENALARMQAEKESANATIEEEDCPICYDAMTDAVITSCKHIFCRECIIDHLNQPAVEGAEHRPDQRPCPVCRSLLTEDTLFSRQAFEPTAKELNPTALQEDEDHKMSDIEEFLPGGKGKASTSTKPRRSGRSRHRRVVSESDDEGDDVLRSDSEDDYDDDEDNLSDFIVQSDEEEEEKDARRAMNKRQGKKRAHIIIDSDDEPDTPEEKEVIFGVPRKVPTKEKMVMTMSRFLPSTKMKYMMEQLQKLVKAKPDEKTLIVSQWTGCLSLVSDYLTEKGIPHVKYQGDMSRTQRERAVQVFMSKEKARVMLMSLKCGGVGLNLTRANNVISLDLGWSQAVEAQAFDRVHRVGQVRDVLVQRVVIADTVENRILDMQNRKQDLADGSLGEGSGKKIGKLSVKELANLFNLDTNGRLLRQ</sequence>
<dbReference type="CDD" id="cd18008">
    <property type="entry name" value="DEXDc_SHPRH-like"/>
    <property type="match status" value="1"/>
</dbReference>
<dbReference type="CDD" id="cd18793">
    <property type="entry name" value="SF2_C_SNF"/>
    <property type="match status" value="1"/>
</dbReference>